<keyword evidence="3 5" id="KW-1133">Transmembrane helix</keyword>
<dbReference type="EMBL" id="DTHG01000028">
    <property type="protein sequence ID" value="HGW91354.1"/>
    <property type="molecule type" value="Genomic_DNA"/>
</dbReference>
<organism evidence="7">
    <name type="scientific">candidate division WOR-3 bacterium</name>
    <dbReference type="NCBI Taxonomy" id="2052148"/>
    <lineage>
        <taxon>Bacteria</taxon>
        <taxon>Bacteria division WOR-3</taxon>
    </lineage>
</organism>
<keyword evidence="4 5" id="KW-0472">Membrane</keyword>
<evidence type="ECO:0000256" key="1">
    <source>
        <dbReference type="ARBA" id="ARBA00004141"/>
    </source>
</evidence>
<comment type="subcellular location">
    <subcellularLocation>
        <location evidence="1">Membrane</location>
        <topology evidence="1">Multi-pass membrane protein</topology>
    </subcellularLocation>
</comment>
<gene>
    <name evidence="7" type="ORF">ENV67_02280</name>
</gene>
<name>A0A7C4UBT8_UNCW3</name>
<dbReference type="InterPro" id="IPR051533">
    <property type="entry name" value="WaaL-like"/>
</dbReference>
<feature type="transmembrane region" description="Helical" evidence="5">
    <location>
        <begin position="106"/>
        <end position="125"/>
    </location>
</feature>
<dbReference type="PANTHER" id="PTHR37422:SF13">
    <property type="entry name" value="LIPOPOLYSACCHARIDE BIOSYNTHESIS PROTEIN PA4999-RELATED"/>
    <property type="match status" value="1"/>
</dbReference>
<feature type="transmembrane region" description="Helical" evidence="5">
    <location>
        <begin position="215"/>
        <end position="233"/>
    </location>
</feature>
<feature type="transmembrane region" description="Helical" evidence="5">
    <location>
        <begin position="170"/>
        <end position="203"/>
    </location>
</feature>
<protein>
    <recommendedName>
        <fullName evidence="6">O-antigen ligase-related domain-containing protein</fullName>
    </recommendedName>
</protein>
<feature type="domain" description="O-antigen ligase-related" evidence="6">
    <location>
        <begin position="176"/>
        <end position="328"/>
    </location>
</feature>
<keyword evidence="2 5" id="KW-0812">Transmembrane</keyword>
<feature type="transmembrane region" description="Helical" evidence="5">
    <location>
        <begin position="146"/>
        <end position="164"/>
    </location>
</feature>
<dbReference type="Pfam" id="PF04932">
    <property type="entry name" value="Wzy_C"/>
    <property type="match status" value="1"/>
</dbReference>
<evidence type="ECO:0000259" key="6">
    <source>
        <dbReference type="Pfam" id="PF04932"/>
    </source>
</evidence>
<feature type="transmembrane region" description="Helical" evidence="5">
    <location>
        <begin position="84"/>
        <end position="100"/>
    </location>
</feature>
<feature type="transmembrane region" description="Helical" evidence="5">
    <location>
        <begin position="54"/>
        <end position="72"/>
    </location>
</feature>
<evidence type="ECO:0000256" key="5">
    <source>
        <dbReference type="SAM" id="Phobius"/>
    </source>
</evidence>
<dbReference type="PANTHER" id="PTHR37422">
    <property type="entry name" value="TEICHURONIC ACID BIOSYNTHESIS PROTEIN TUAE"/>
    <property type="match status" value="1"/>
</dbReference>
<proteinExistence type="predicted"/>
<evidence type="ECO:0000256" key="2">
    <source>
        <dbReference type="ARBA" id="ARBA00022692"/>
    </source>
</evidence>
<evidence type="ECO:0000313" key="7">
    <source>
        <dbReference type="EMBL" id="HGW91354.1"/>
    </source>
</evidence>
<accession>A0A7C4UBT8</accession>
<comment type="caution">
    <text evidence="7">The sequence shown here is derived from an EMBL/GenBank/DDBJ whole genome shotgun (WGS) entry which is preliminary data.</text>
</comment>
<feature type="transmembrane region" description="Helical" evidence="5">
    <location>
        <begin position="349"/>
        <end position="365"/>
    </location>
</feature>
<sequence length="393" mass="46400">MKRNLEKIGFFLVAISGFFTPNSVTLMSIFLLLSFIIGIFLIDKEYIKKLKKNVFILPVLLLFLYLIFHIFISKNKIVAIKYTRGWWTILSLFIIPLFVKDVKKRNFVILLYIIGVFLAIVWGFYKYFTYYINLEKERLKGFGIGFLPFALFLGYGIIIFTYFLTKRKNYLFLIPIALSSLVITFTISIGPFISLFPALLVFLIGERKKERMIQIIICYLIFFLSSFSAPPYVEKLVSYFQAKPEKITNASIRQLYWRYSIYCFKSSPIIGKRTGDFWTYGDEFIPVSRLNQKEKFILLKDLNKNFHSHNMFIDMLGRTGIIGFILLIFFISTFLYYGIKIFLKDKDTGLLLLSLLSYIIFYSITEDPFFRSDMAFPLYYFFASHLNYDYNKE</sequence>
<feature type="transmembrane region" description="Helical" evidence="5">
    <location>
        <begin position="12"/>
        <end position="42"/>
    </location>
</feature>
<feature type="transmembrane region" description="Helical" evidence="5">
    <location>
        <begin position="315"/>
        <end position="337"/>
    </location>
</feature>
<evidence type="ECO:0000256" key="3">
    <source>
        <dbReference type="ARBA" id="ARBA00022989"/>
    </source>
</evidence>
<dbReference type="AlphaFoldDB" id="A0A7C4UBT8"/>
<evidence type="ECO:0000256" key="4">
    <source>
        <dbReference type="ARBA" id="ARBA00023136"/>
    </source>
</evidence>
<dbReference type="GO" id="GO:0016020">
    <property type="term" value="C:membrane"/>
    <property type="evidence" value="ECO:0007669"/>
    <property type="project" value="UniProtKB-SubCell"/>
</dbReference>
<reference evidence="7" key="1">
    <citation type="journal article" date="2020" name="mSystems">
        <title>Genome- and Community-Level Interaction Insights into Carbon Utilization and Element Cycling Functions of Hydrothermarchaeota in Hydrothermal Sediment.</title>
        <authorList>
            <person name="Zhou Z."/>
            <person name="Liu Y."/>
            <person name="Xu W."/>
            <person name="Pan J."/>
            <person name="Luo Z.H."/>
            <person name="Li M."/>
        </authorList>
    </citation>
    <scope>NUCLEOTIDE SEQUENCE [LARGE SCALE GENOMIC DNA]</scope>
    <source>
        <strain evidence="7">SpSt-780</strain>
    </source>
</reference>
<dbReference type="InterPro" id="IPR007016">
    <property type="entry name" value="O-antigen_ligase-rel_domated"/>
</dbReference>